<dbReference type="SMART" id="SM00408">
    <property type="entry name" value="IGc2"/>
    <property type="match status" value="1"/>
</dbReference>
<dbReference type="InterPro" id="IPR003598">
    <property type="entry name" value="Ig_sub2"/>
</dbReference>
<sequence length="160" mass="17570">MEMRLQCLLVVIVACCISYIRSNESLEIKNCLPPNIKKQVSSGLSYFIADTRVEIPCIARGDGKLTYTWLKNGEVLDLNSPDIMDRAAMSSGVGTLSITAQVVDEGLYQCSVTNECGTSLSHKTMLILAHMVPFPVKDRPTEFKRVQGSSLILTCNPPES</sequence>
<dbReference type="InterPro" id="IPR007110">
    <property type="entry name" value="Ig-like_dom"/>
</dbReference>
<protein>
    <recommendedName>
        <fullName evidence="3">Ig-like domain-containing protein</fullName>
    </recommendedName>
</protein>
<evidence type="ECO:0000256" key="2">
    <source>
        <dbReference type="SAM" id="SignalP"/>
    </source>
</evidence>
<reference evidence="4" key="1">
    <citation type="submission" date="2014-12" db="EMBL/GenBank/DDBJ databases">
        <title>Insight into the proteome of Arion vulgaris.</title>
        <authorList>
            <person name="Aradska J."/>
            <person name="Bulat T."/>
            <person name="Smidak R."/>
            <person name="Sarate P."/>
            <person name="Gangsoo J."/>
            <person name="Sialana F."/>
            <person name="Bilban M."/>
            <person name="Lubec G."/>
        </authorList>
    </citation>
    <scope>NUCLEOTIDE SEQUENCE</scope>
    <source>
        <tissue evidence="4">Skin</tissue>
    </source>
</reference>
<dbReference type="GO" id="GO:0007411">
    <property type="term" value="P:axon guidance"/>
    <property type="evidence" value="ECO:0007669"/>
    <property type="project" value="TreeGrafter"/>
</dbReference>
<dbReference type="PROSITE" id="PS50835">
    <property type="entry name" value="IG_LIKE"/>
    <property type="match status" value="1"/>
</dbReference>
<dbReference type="Gene3D" id="2.60.40.10">
    <property type="entry name" value="Immunoglobulins"/>
    <property type="match status" value="1"/>
</dbReference>
<dbReference type="Pfam" id="PF13927">
    <property type="entry name" value="Ig_3"/>
    <property type="match status" value="1"/>
</dbReference>
<organism evidence="4">
    <name type="scientific">Arion vulgaris</name>
    <dbReference type="NCBI Taxonomy" id="1028688"/>
    <lineage>
        <taxon>Eukaryota</taxon>
        <taxon>Metazoa</taxon>
        <taxon>Spiralia</taxon>
        <taxon>Lophotrochozoa</taxon>
        <taxon>Mollusca</taxon>
        <taxon>Gastropoda</taxon>
        <taxon>Heterobranchia</taxon>
        <taxon>Euthyneura</taxon>
        <taxon>Panpulmonata</taxon>
        <taxon>Eupulmonata</taxon>
        <taxon>Stylommatophora</taxon>
        <taxon>Helicina</taxon>
        <taxon>Arionoidea</taxon>
        <taxon>Arionidae</taxon>
        <taxon>Arion</taxon>
    </lineage>
</organism>
<gene>
    <name evidence="4" type="primary">ORF118540</name>
</gene>
<name>A0A0B7AGT8_9EUPU</name>
<dbReference type="PANTHER" id="PTHR10075:SF105">
    <property type="entry name" value="COILED-COIL DOMAIN CONTAINING 141"/>
    <property type="match status" value="1"/>
</dbReference>
<dbReference type="InterPro" id="IPR036179">
    <property type="entry name" value="Ig-like_dom_sf"/>
</dbReference>
<dbReference type="AlphaFoldDB" id="A0A0B7AGT8"/>
<feature type="signal peptide" evidence="2">
    <location>
        <begin position="1"/>
        <end position="22"/>
    </location>
</feature>
<proteinExistence type="predicted"/>
<dbReference type="InterPro" id="IPR013783">
    <property type="entry name" value="Ig-like_fold"/>
</dbReference>
<keyword evidence="2" id="KW-0732">Signal</keyword>
<dbReference type="GO" id="GO:0070593">
    <property type="term" value="P:dendrite self-avoidance"/>
    <property type="evidence" value="ECO:0007669"/>
    <property type="project" value="TreeGrafter"/>
</dbReference>
<evidence type="ECO:0000313" key="4">
    <source>
        <dbReference type="EMBL" id="CEK79993.1"/>
    </source>
</evidence>
<dbReference type="GO" id="GO:0098632">
    <property type="term" value="F:cell-cell adhesion mediator activity"/>
    <property type="evidence" value="ECO:0007669"/>
    <property type="project" value="TreeGrafter"/>
</dbReference>
<feature type="non-terminal residue" evidence="4">
    <location>
        <position position="160"/>
    </location>
</feature>
<dbReference type="GO" id="GO:0030424">
    <property type="term" value="C:axon"/>
    <property type="evidence" value="ECO:0007669"/>
    <property type="project" value="TreeGrafter"/>
</dbReference>
<feature type="domain" description="Ig-like" evidence="3">
    <location>
        <begin position="34"/>
        <end position="121"/>
    </location>
</feature>
<accession>A0A0B7AGT8</accession>
<evidence type="ECO:0000256" key="1">
    <source>
        <dbReference type="ARBA" id="ARBA00023319"/>
    </source>
</evidence>
<dbReference type="SUPFAM" id="SSF48726">
    <property type="entry name" value="Immunoglobulin"/>
    <property type="match status" value="1"/>
</dbReference>
<dbReference type="PANTHER" id="PTHR10075">
    <property type="entry name" value="BASIGIN RELATED"/>
    <property type="match status" value="1"/>
</dbReference>
<dbReference type="GO" id="GO:0005886">
    <property type="term" value="C:plasma membrane"/>
    <property type="evidence" value="ECO:0007669"/>
    <property type="project" value="TreeGrafter"/>
</dbReference>
<feature type="chain" id="PRO_5002111639" description="Ig-like domain-containing protein" evidence="2">
    <location>
        <begin position="23"/>
        <end position="160"/>
    </location>
</feature>
<keyword evidence="1" id="KW-0393">Immunoglobulin domain</keyword>
<dbReference type="GO" id="GO:0007156">
    <property type="term" value="P:homophilic cell adhesion via plasma membrane adhesion molecules"/>
    <property type="evidence" value="ECO:0007669"/>
    <property type="project" value="TreeGrafter"/>
</dbReference>
<dbReference type="PROSITE" id="PS51257">
    <property type="entry name" value="PROKAR_LIPOPROTEIN"/>
    <property type="match status" value="1"/>
</dbReference>
<dbReference type="EMBL" id="HACG01033128">
    <property type="protein sequence ID" value="CEK79993.1"/>
    <property type="molecule type" value="Transcribed_RNA"/>
</dbReference>
<evidence type="ECO:0000259" key="3">
    <source>
        <dbReference type="PROSITE" id="PS50835"/>
    </source>
</evidence>